<dbReference type="AlphaFoldDB" id="A0A553N096"/>
<reference evidence="3 4" key="1">
    <citation type="journal article" date="2019" name="Sci. Data">
        <title>Hybrid genome assembly and annotation of Danionella translucida.</title>
        <authorList>
            <person name="Kadobianskyi M."/>
            <person name="Schulze L."/>
            <person name="Schuelke M."/>
            <person name="Judkewitz B."/>
        </authorList>
    </citation>
    <scope>NUCLEOTIDE SEQUENCE [LARGE SCALE GENOMIC DNA]</scope>
    <source>
        <strain evidence="3 4">Bolton</strain>
    </source>
</reference>
<dbReference type="OrthoDB" id="6264899at2759"/>
<dbReference type="GO" id="GO:0005938">
    <property type="term" value="C:cell cortex"/>
    <property type="evidence" value="ECO:0007669"/>
    <property type="project" value="TreeGrafter"/>
</dbReference>
<dbReference type="InterPro" id="IPR052213">
    <property type="entry name" value="PAR3"/>
</dbReference>
<feature type="domain" description="PDZ" evidence="2">
    <location>
        <begin position="207"/>
        <end position="280"/>
    </location>
</feature>
<dbReference type="SMART" id="SM00228">
    <property type="entry name" value="PDZ"/>
    <property type="match status" value="2"/>
</dbReference>
<dbReference type="GO" id="GO:0043296">
    <property type="term" value="C:apical junction complex"/>
    <property type="evidence" value="ECO:0007669"/>
    <property type="project" value="TreeGrafter"/>
</dbReference>
<dbReference type="GO" id="GO:0035091">
    <property type="term" value="F:phosphatidylinositol binding"/>
    <property type="evidence" value="ECO:0007669"/>
    <property type="project" value="TreeGrafter"/>
</dbReference>
<sequence>MEHYVQLQEPTLGPFTARRDTVNLSRGSYLGLTKMVEISGDQGPLGIHVVPYCSSLSGRALGLHIRGVEENSRSKREGIFQEDECIIKINDTELMDKSFSQAQEIFRQAMLSPIVRLGVVPLVNKEHFEKTVIGHLFNSESLNGAAHTKDLAPVKVRPAQAEIRESSSSLLESSLTPATTSADSPLLKPPEVPSQQSYGRKSGKRLRIDLKKGPEGLGFTVVTRDSSVHGPGPILVKNILPRGAAIKDGRLQSGDRIQEVNGVDITGHSQEELVAMLRSTKQGDSVCLVVARQEDMFLPRELVRVFSCSNVARQPSLSCFLFFCFCLFDKFPDDPGNLLDRKWRRRLGHSTGSAKQCGVRDCSCAAVCLLFLYFLHPIAPLATQ</sequence>
<dbReference type="Pfam" id="PF00595">
    <property type="entry name" value="PDZ"/>
    <property type="match status" value="1"/>
</dbReference>
<dbReference type="PANTHER" id="PTHR16484:SF4">
    <property type="entry name" value="PARTITIONING DEFECTIVE 3 HOMOLOG B"/>
    <property type="match status" value="1"/>
</dbReference>
<dbReference type="GO" id="GO:0005912">
    <property type="term" value="C:adherens junction"/>
    <property type="evidence" value="ECO:0007669"/>
    <property type="project" value="TreeGrafter"/>
</dbReference>
<dbReference type="InterPro" id="IPR036034">
    <property type="entry name" value="PDZ_sf"/>
</dbReference>
<dbReference type="GO" id="GO:0016324">
    <property type="term" value="C:apical plasma membrane"/>
    <property type="evidence" value="ECO:0007669"/>
    <property type="project" value="TreeGrafter"/>
</dbReference>
<dbReference type="GO" id="GO:0051660">
    <property type="term" value="P:establishment of centrosome localization"/>
    <property type="evidence" value="ECO:0007669"/>
    <property type="project" value="TreeGrafter"/>
</dbReference>
<dbReference type="PANTHER" id="PTHR16484">
    <property type="entry name" value="PARTITIONING DEFECTIVE 3 RELATED"/>
    <property type="match status" value="1"/>
</dbReference>
<organism evidence="3 4">
    <name type="scientific">Danionella cerebrum</name>
    <dbReference type="NCBI Taxonomy" id="2873325"/>
    <lineage>
        <taxon>Eukaryota</taxon>
        <taxon>Metazoa</taxon>
        <taxon>Chordata</taxon>
        <taxon>Craniata</taxon>
        <taxon>Vertebrata</taxon>
        <taxon>Euteleostomi</taxon>
        <taxon>Actinopterygii</taxon>
        <taxon>Neopterygii</taxon>
        <taxon>Teleostei</taxon>
        <taxon>Ostariophysi</taxon>
        <taxon>Cypriniformes</taxon>
        <taxon>Danionidae</taxon>
        <taxon>Danioninae</taxon>
        <taxon>Danionella</taxon>
    </lineage>
</organism>
<proteinExistence type="predicted"/>
<dbReference type="CDD" id="cd06691">
    <property type="entry name" value="PDZ1_Par3-like"/>
    <property type="match status" value="1"/>
</dbReference>
<dbReference type="GO" id="GO:0045197">
    <property type="term" value="P:establishment or maintenance of epithelial cell apical/basal polarity"/>
    <property type="evidence" value="ECO:0007669"/>
    <property type="project" value="TreeGrafter"/>
</dbReference>
<comment type="caution">
    <text evidence="3">The sequence shown here is derived from an EMBL/GenBank/DDBJ whole genome shotgun (WGS) entry which is preliminary data.</text>
</comment>
<evidence type="ECO:0000313" key="4">
    <source>
        <dbReference type="Proteomes" id="UP000316079"/>
    </source>
</evidence>
<dbReference type="PROSITE" id="PS50106">
    <property type="entry name" value="PDZ"/>
    <property type="match status" value="1"/>
</dbReference>
<dbReference type="GO" id="GO:0030010">
    <property type="term" value="P:establishment of cell polarity"/>
    <property type="evidence" value="ECO:0007669"/>
    <property type="project" value="TreeGrafter"/>
</dbReference>
<name>A0A553N096_9TELE</name>
<dbReference type="Proteomes" id="UP000316079">
    <property type="component" value="Unassembled WGS sequence"/>
</dbReference>
<dbReference type="FunFam" id="2.30.42.10:FF:000011">
    <property type="entry name" value="partitioning defective 3 homolog isoform X1"/>
    <property type="match status" value="1"/>
</dbReference>
<protein>
    <recommendedName>
        <fullName evidence="2">PDZ domain-containing protein</fullName>
    </recommendedName>
</protein>
<dbReference type="GO" id="GO:0008104">
    <property type="term" value="P:intracellular protein localization"/>
    <property type="evidence" value="ECO:0007669"/>
    <property type="project" value="TreeGrafter"/>
</dbReference>
<evidence type="ECO:0000259" key="2">
    <source>
        <dbReference type="PROSITE" id="PS50106"/>
    </source>
</evidence>
<evidence type="ECO:0000313" key="3">
    <source>
        <dbReference type="EMBL" id="TRY58842.1"/>
    </source>
</evidence>
<dbReference type="SUPFAM" id="SSF50156">
    <property type="entry name" value="PDZ domain-like"/>
    <property type="match status" value="2"/>
</dbReference>
<feature type="region of interest" description="Disordered" evidence="1">
    <location>
        <begin position="166"/>
        <end position="206"/>
    </location>
</feature>
<accession>A0A553N096</accession>
<dbReference type="GO" id="GO:0007155">
    <property type="term" value="P:cell adhesion"/>
    <property type="evidence" value="ECO:0007669"/>
    <property type="project" value="TreeGrafter"/>
</dbReference>
<keyword evidence="4" id="KW-1185">Reference proteome</keyword>
<dbReference type="EMBL" id="SRMA01027165">
    <property type="protein sequence ID" value="TRY58842.1"/>
    <property type="molecule type" value="Genomic_DNA"/>
</dbReference>
<evidence type="ECO:0000256" key="1">
    <source>
        <dbReference type="SAM" id="MobiDB-lite"/>
    </source>
</evidence>
<feature type="compositionally biased region" description="Low complexity" evidence="1">
    <location>
        <begin position="166"/>
        <end position="182"/>
    </location>
</feature>
<dbReference type="GO" id="GO:0000226">
    <property type="term" value="P:microtubule cytoskeleton organization"/>
    <property type="evidence" value="ECO:0007669"/>
    <property type="project" value="TreeGrafter"/>
</dbReference>
<dbReference type="STRING" id="623744.A0A553N096"/>
<dbReference type="CDD" id="cd23058">
    <property type="entry name" value="PDZ2_Par3-like"/>
    <property type="match status" value="1"/>
</dbReference>
<dbReference type="InterPro" id="IPR001478">
    <property type="entry name" value="PDZ"/>
</dbReference>
<gene>
    <name evidence="3" type="ORF">DNTS_021367</name>
</gene>
<dbReference type="Gene3D" id="2.30.42.10">
    <property type="match status" value="2"/>
</dbReference>